<evidence type="ECO:0000256" key="1">
    <source>
        <dbReference type="ARBA" id="ARBA00022630"/>
    </source>
</evidence>
<dbReference type="GO" id="GO:0050660">
    <property type="term" value="F:flavin adenine dinucleotide binding"/>
    <property type="evidence" value="ECO:0007669"/>
    <property type="project" value="InterPro"/>
</dbReference>
<dbReference type="SUPFAM" id="SSF55424">
    <property type="entry name" value="FAD/NAD-linked reductases, dimerisation (C-terminal) domain"/>
    <property type="match status" value="1"/>
</dbReference>
<sequence>MTISRRQFSTGLLAASFIAMPGVLRAQVKPRVVVIGGGPGGATVAKYVARDSQGAIDVTMVEPLEKFITCFHSNLVIGGMRSMESITQPYKLGGYGVKHVRQMAATIDRDKKQVRLADGSVLDYDRLVVAPGIDIKFDSVPGYSEAAAEIMPHGWKPGAQTLLVKKQLDALEDGSTIVMLAPPNPYRCPPGPYERVSMMAKVLKAKGHTRSKIIVIDPKDKFSKMALFQEGWQKHYPGMVEWMDPKMHGGVKSVDPSAMTVTTDFETVKAAMINVIPAQMAGKIARDAGLANQTGYCPIDATNMKSTIDPNIYVLGDAAIAGAMPKSAFSANSHAKVVANAVRGELTGTRTFPTRYANTCWSVLAKDDTVKVGGRYEPKDGAIVEVEGFVSKTGEDAGVRFQTAEENMGWYAGITADIFT</sequence>
<dbReference type="OrthoDB" id="9802771at2"/>
<dbReference type="Pfam" id="PF09242">
    <property type="entry name" value="FCSD-flav_bind"/>
    <property type="match status" value="1"/>
</dbReference>
<dbReference type="FunFam" id="3.50.50.60:FF:000234">
    <property type="entry name" value="Flavocytochrome C sulfide dehydrogenase"/>
    <property type="match status" value="1"/>
</dbReference>
<protein>
    <submittedName>
        <fullName evidence="6">Cytochrome-dependent sulfide dehydrogenase (Flavoprotein)</fullName>
    </submittedName>
</protein>
<dbReference type="InterPro" id="IPR023753">
    <property type="entry name" value="FAD/NAD-binding_dom"/>
</dbReference>
<feature type="domain" description="Sulfide dehydrogenase [flavocytochrome c] flavoprotein chain central" evidence="5">
    <location>
        <begin position="161"/>
        <end position="277"/>
    </location>
</feature>
<dbReference type="SUPFAM" id="SSF51905">
    <property type="entry name" value="FAD/NAD(P)-binding domain"/>
    <property type="match status" value="2"/>
</dbReference>
<dbReference type="Gene3D" id="3.90.760.10">
    <property type="entry name" value="Flavocytochrome c sulphide dehydrogenase, flavin-binding domain"/>
    <property type="match status" value="1"/>
</dbReference>
<evidence type="ECO:0000259" key="4">
    <source>
        <dbReference type="Pfam" id="PF09242"/>
    </source>
</evidence>
<dbReference type="InterPro" id="IPR016156">
    <property type="entry name" value="FAD/NAD-linked_Rdtase_dimer_sf"/>
</dbReference>
<feature type="domain" description="Flavocytochrome c sulphide dehydrogenase flavin-binding" evidence="4">
    <location>
        <begin position="355"/>
        <end position="419"/>
    </location>
</feature>
<reference evidence="7" key="1">
    <citation type="submission" date="2016-10" db="EMBL/GenBank/DDBJ databases">
        <authorList>
            <person name="Varghese N."/>
            <person name="Submissions S."/>
        </authorList>
    </citation>
    <scope>NUCLEOTIDE SEQUENCE [LARGE SCALE GENOMIC DNA]</scope>
    <source>
        <strain evidence="7">DSM 123</strain>
    </source>
</reference>
<evidence type="ECO:0000313" key="6">
    <source>
        <dbReference type="EMBL" id="SEO06835.1"/>
    </source>
</evidence>
<gene>
    <name evidence="6" type="ORF">SAMN05444123_101158</name>
</gene>
<dbReference type="GO" id="GO:0016491">
    <property type="term" value="F:oxidoreductase activity"/>
    <property type="evidence" value="ECO:0007669"/>
    <property type="project" value="InterPro"/>
</dbReference>
<dbReference type="InterPro" id="IPR052541">
    <property type="entry name" value="SQRD"/>
</dbReference>
<dbReference type="PANTHER" id="PTHR43755">
    <property type="match status" value="1"/>
</dbReference>
<dbReference type="InterPro" id="IPR049386">
    <property type="entry name" value="FCSD_central"/>
</dbReference>
<dbReference type="InterPro" id="IPR015323">
    <property type="entry name" value="FlavoCytC_S_DH_flav-bd"/>
</dbReference>
<feature type="domain" description="FAD/NAD(P)-binding" evidence="3">
    <location>
        <begin position="31"/>
        <end position="144"/>
    </location>
</feature>
<evidence type="ECO:0000259" key="3">
    <source>
        <dbReference type="Pfam" id="PF07992"/>
    </source>
</evidence>
<dbReference type="PRINTS" id="PR00368">
    <property type="entry name" value="FADPNR"/>
</dbReference>
<keyword evidence="2" id="KW-0274">FAD</keyword>
<evidence type="ECO:0000313" key="7">
    <source>
        <dbReference type="Proteomes" id="UP000199615"/>
    </source>
</evidence>
<proteinExistence type="predicted"/>
<keyword evidence="7" id="KW-1185">Reference proteome</keyword>
<organism evidence="6 7">
    <name type="scientific">Rhodopseudomonas pseudopalustris</name>
    <dbReference type="NCBI Taxonomy" id="1513892"/>
    <lineage>
        <taxon>Bacteria</taxon>
        <taxon>Pseudomonadati</taxon>
        <taxon>Pseudomonadota</taxon>
        <taxon>Alphaproteobacteria</taxon>
        <taxon>Hyphomicrobiales</taxon>
        <taxon>Nitrobacteraceae</taxon>
        <taxon>Rhodopseudomonas</taxon>
    </lineage>
</organism>
<dbReference type="EMBL" id="FODT01000001">
    <property type="protein sequence ID" value="SEO06835.1"/>
    <property type="molecule type" value="Genomic_DNA"/>
</dbReference>
<name>A0A1H8LP00_9BRAD</name>
<dbReference type="RefSeq" id="WP_092681053.1">
    <property type="nucleotide sequence ID" value="NZ_FODT01000001.1"/>
</dbReference>
<keyword evidence="1" id="KW-0285">Flavoprotein</keyword>
<dbReference type="Pfam" id="PF21706">
    <property type="entry name" value="FCSD_central"/>
    <property type="match status" value="1"/>
</dbReference>
<dbReference type="PANTHER" id="PTHR43755:SF1">
    <property type="entry name" value="FAD-DEPENDENT PYRIDINE NUCLEOTIDE-DISULPHIDE OXIDOREDUCTASE"/>
    <property type="match status" value="1"/>
</dbReference>
<dbReference type="Pfam" id="PF07992">
    <property type="entry name" value="Pyr_redox_2"/>
    <property type="match status" value="1"/>
</dbReference>
<dbReference type="Proteomes" id="UP000199615">
    <property type="component" value="Unassembled WGS sequence"/>
</dbReference>
<evidence type="ECO:0000259" key="5">
    <source>
        <dbReference type="Pfam" id="PF21706"/>
    </source>
</evidence>
<accession>A0A1H8LP00</accession>
<dbReference type="InterPro" id="IPR036188">
    <property type="entry name" value="FAD/NAD-bd_sf"/>
</dbReference>
<dbReference type="AlphaFoldDB" id="A0A1H8LP00"/>
<dbReference type="Gene3D" id="3.50.50.60">
    <property type="entry name" value="FAD/NAD(P)-binding domain"/>
    <property type="match status" value="2"/>
</dbReference>
<evidence type="ECO:0000256" key="2">
    <source>
        <dbReference type="ARBA" id="ARBA00022827"/>
    </source>
</evidence>
<dbReference type="InterPro" id="IPR037092">
    <property type="entry name" value="FlavoCytC_S_DH_flav-bd_sf"/>
</dbReference>